<feature type="region of interest" description="Disordered" evidence="12">
    <location>
        <begin position="50"/>
        <end position="95"/>
    </location>
</feature>
<evidence type="ECO:0000256" key="12">
    <source>
        <dbReference type="SAM" id="MobiDB-lite"/>
    </source>
</evidence>
<evidence type="ECO:0000256" key="6">
    <source>
        <dbReference type="ARBA" id="ARBA00023242"/>
    </source>
</evidence>
<feature type="compositionally biased region" description="Polar residues" evidence="12">
    <location>
        <begin position="193"/>
        <end position="213"/>
    </location>
</feature>
<gene>
    <name evidence="14" type="primary">Mnt</name>
    <name evidence="14" type="ORF">TNIN_297001</name>
</gene>
<name>A0A8X6Y646_9ARAC</name>
<dbReference type="InterPro" id="IPR011598">
    <property type="entry name" value="bHLH_dom"/>
</dbReference>
<dbReference type="PROSITE" id="PS50888">
    <property type="entry name" value="BHLH"/>
    <property type="match status" value="1"/>
</dbReference>
<comment type="subunit">
    <text evidence="8">Efficient DNA binding requires dimerization with another bHLH protein. Binds DNA as a homodimer or a heterodimer with MAX.</text>
</comment>
<dbReference type="SUPFAM" id="SSF47459">
    <property type="entry name" value="HLH, helix-loop-helix DNA-binding domain"/>
    <property type="match status" value="1"/>
</dbReference>
<dbReference type="Pfam" id="PF00010">
    <property type="entry name" value="HLH"/>
    <property type="match status" value="1"/>
</dbReference>
<evidence type="ECO:0000256" key="7">
    <source>
        <dbReference type="ARBA" id="ARBA00057176"/>
    </source>
</evidence>
<evidence type="ECO:0000256" key="4">
    <source>
        <dbReference type="ARBA" id="ARBA00023125"/>
    </source>
</evidence>
<evidence type="ECO:0000256" key="5">
    <source>
        <dbReference type="ARBA" id="ARBA00023163"/>
    </source>
</evidence>
<feature type="compositionally biased region" description="Polar residues" evidence="12">
    <location>
        <begin position="74"/>
        <end position="89"/>
    </location>
</feature>
<dbReference type="Proteomes" id="UP000886998">
    <property type="component" value="Unassembled WGS sequence"/>
</dbReference>
<organism evidence="14 15">
    <name type="scientific">Trichonephila inaurata madagascariensis</name>
    <dbReference type="NCBI Taxonomy" id="2747483"/>
    <lineage>
        <taxon>Eukaryota</taxon>
        <taxon>Metazoa</taxon>
        <taxon>Ecdysozoa</taxon>
        <taxon>Arthropoda</taxon>
        <taxon>Chelicerata</taxon>
        <taxon>Arachnida</taxon>
        <taxon>Araneae</taxon>
        <taxon>Araneomorphae</taxon>
        <taxon>Entelegynae</taxon>
        <taxon>Araneoidea</taxon>
        <taxon>Nephilidae</taxon>
        <taxon>Trichonephila</taxon>
        <taxon>Trichonephila inaurata</taxon>
    </lineage>
</organism>
<dbReference type="EMBL" id="BMAV01015573">
    <property type="protein sequence ID" value="GFY65589.1"/>
    <property type="molecule type" value="Genomic_DNA"/>
</dbReference>
<dbReference type="InterPro" id="IPR036638">
    <property type="entry name" value="HLH_DNA-bd_sf"/>
</dbReference>
<keyword evidence="11" id="KW-0175">Coiled coil</keyword>
<keyword evidence="3" id="KW-0805">Transcription regulation</keyword>
<evidence type="ECO:0000313" key="14">
    <source>
        <dbReference type="EMBL" id="GFY65589.1"/>
    </source>
</evidence>
<keyword evidence="5" id="KW-0804">Transcription</keyword>
<dbReference type="AlphaFoldDB" id="A0A8X6Y646"/>
<dbReference type="CDD" id="cd11402">
    <property type="entry name" value="bHLHzip_Mnt"/>
    <property type="match status" value="1"/>
</dbReference>
<comment type="caution">
    <text evidence="14">The sequence shown here is derived from an EMBL/GenBank/DDBJ whole genome shotgun (WGS) entry which is preliminary data.</text>
</comment>
<dbReference type="Gene3D" id="4.10.280.10">
    <property type="entry name" value="Helix-loop-helix DNA-binding domain"/>
    <property type="match status" value="1"/>
</dbReference>
<dbReference type="GO" id="GO:0000981">
    <property type="term" value="F:DNA-binding transcription factor activity, RNA polymerase II-specific"/>
    <property type="evidence" value="ECO:0007669"/>
    <property type="project" value="TreeGrafter"/>
</dbReference>
<evidence type="ECO:0000256" key="8">
    <source>
        <dbReference type="ARBA" id="ARBA00062701"/>
    </source>
</evidence>
<comment type="subcellular location">
    <subcellularLocation>
        <location evidence="1">Nucleus</location>
    </subcellularLocation>
</comment>
<evidence type="ECO:0000256" key="10">
    <source>
        <dbReference type="ARBA" id="ARBA00083368"/>
    </source>
</evidence>
<dbReference type="PANTHER" id="PTHR11969">
    <property type="entry name" value="MAX DIMERIZATION, MAD"/>
    <property type="match status" value="1"/>
</dbReference>
<evidence type="ECO:0000256" key="2">
    <source>
        <dbReference type="ARBA" id="ARBA00022491"/>
    </source>
</evidence>
<dbReference type="FunFam" id="4.10.280.10:FF:000034">
    <property type="entry name" value="MAX network transcriptional repressor"/>
    <property type="match status" value="1"/>
</dbReference>
<dbReference type="GO" id="GO:0000978">
    <property type="term" value="F:RNA polymerase II cis-regulatory region sequence-specific DNA binding"/>
    <property type="evidence" value="ECO:0007669"/>
    <property type="project" value="TreeGrafter"/>
</dbReference>
<reference evidence="14" key="1">
    <citation type="submission" date="2020-08" db="EMBL/GenBank/DDBJ databases">
        <title>Multicomponent nature underlies the extraordinary mechanical properties of spider dragline silk.</title>
        <authorList>
            <person name="Kono N."/>
            <person name="Nakamura H."/>
            <person name="Mori M."/>
            <person name="Yoshida Y."/>
            <person name="Ohtoshi R."/>
            <person name="Malay A.D."/>
            <person name="Moran D.A.P."/>
            <person name="Tomita M."/>
            <person name="Numata K."/>
            <person name="Arakawa K."/>
        </authorList>
    </citation>
    <scope>NUCLEOTIDE SEQUENCE</scope>
</reference>
<evidence type="ECO:0000259" key="13">
    <source>
        <dbReference type="PROSITE" id="PS50888"/>
    </source>
</evidence>
<dbReference type="SMART" id="SM00353">
    <property type="entry name" value="HLH"/>
    <property type="match status" value="1"/>
</dbReference>
<evidence type="ECO:0000256" key="11">
    <source>
        <dbReference type="SAM" id="Coils"/>
    </source>
</evidence>
<dbReference type="PANTHER" id="PTHR11969:SF99">
    <property type="entry name" value="MAX-BINDING PROTEIN MNT"/>
    <property type="match status" value="1"/>
</dbReference>
<evidence type="ECO:0000256" key="3">
    <source>
        <dbReference type="ARBA" id="ARBA00023015"/>
    </source>
</evidence>
<comment type="function">
    <text evidence="7">Binds DNA as a heterodimer with MAX and represses transcription. Binds to the canonical E box sequence 5'-CACGTG-3' and, with higher affinity, to 5'-CACGCG-3'.</text>
</comment>
<keyword evidence="2" id="KW-0678">Repressor</keyword>
<dbReference type="OrthoDB" id="419455at2759"/>
<evidence type="ECO:0000313" key="15">
    <source>
        <dbReference type="Proteomes" id="UP000886998"/>
    </source>
</evidence>
<feature type="domain" description="BHLH" evidence="13">
    <location>
        <begin position="89"/>
        <end position="140"/>
    </location>
</feature>
<dbReference type="GO" id="GO:0005634">
    <property type="term" value="C:nucleus"/>
    <property type="evidence" value="ECO:0007669"/>
    <property type="project" value="UniProtKB-SubCell"/>
</dbReference>
<sequence length="681" mass="72388">MSLETLLEAAKYVEYHSEAKARGEEPIDYHTFSKLCTASHDGLFHPAEQVEQKRQTVSTTHSLPEDIKEKRRSNTTLTKEGSNEHSGTGTREVHNKLEKNRRAHLKECFELLKKQLPNMDDRKTSNLSILRNAIRFIQTLKRKEREYEHEMERLAREKISFQQRFSSLKKELASHFDYVDMNNFIIPEDDNDSTTTASECGEMSDSNDTELQNASALNSATTSDFASSSSSSTTSSVLVGPISSTASSASSLAFTKPVISGAQISVPNKESVASPNHFVHETRMVTENKTTLLSSVPAPVSVQITTADSGGSAQAAARLFSTGNLHAMTGIFTAPHGMQVISQPSGIKVITTPNSIMTSNSSVQHISVNHHQHGQIHVLTPSSNASYASSIASAKPFSADSLVQMASGSAKGMPKPHLVPPLALVSQQTMVELNHGNSGNSNSTNLSELITSSGISNTLNLSQNTVKGSSVLSGNMAIAVKNNLTSVSTSSQSNMITALHVSKPHSQVIQPSLASSIITQGSQVNNGTHHGVTAGLKPISSNHVRSLPHIAGIAHVVSQSPISAPVGQIVAPGSHVSAVTPLVGSVSVVSHTGAVHQQSLGKVLASPVLKSVNQMNTIPIIQQQFLQQVSVGSSNQPIVKPVVVVSMPNVVPSGNISPLTPTSLVAMNEQAGVVRGSVTQK</sequence>
<proteinExistence type="predicted"/>
<keyword evidence="6" id="KW-0539">Nucleus</keyword>
<evidence type="ECO:0000256" key="9">
    <source>
        <dbReference type="ARBA" id="ARBA00070444"/>
    </source>
</evidence>
<dbReference type="GO" id="GO:0046983">
    <property type="term" value="F:protein dimerization activity"/>
    <property type="evidence" value="ECO:0007669"/>
    <property type="project" value="InterPro"/>
</dbReference>
<feature type="coiled-coil region" evidence="11">
    <location>
        <begin position="137"/>
        <end position="171"/>
    </location>
</feature>
<evidence type="ECO:0000256" key="1">
    <source>
        <dbReference type="ARBA" id="ARBA00004123"/>
    </source>
</evidence>
<keyword evidence="15" id="KW-1185">Reference proteome</keyword>
<keyword evidence="4" id="KW-0238">DNA-binding</keyword>
<protein>
    <recommendedName>
        <fullName evidence="9">Max-binding protein MNT</fullName>
    </recommendedName>
    <alternativeName>
        <fullName evidence="10">Myc antagonist MNT</fullName>
    </alternativeName>
</protein>
<accession>A0A8X6Y646</accession>
<feature type="region of interest" description="Disordered" evidence="12">
    <location>
        <begin position="187"/>
        <end position="213"/>
    </location>
</feature>